<evidence type="ECO:0000313" key="3">
    <source>
        <dbReference type="Proteomes" id="UP000006381"/>
    </source>
</evidence>
<dbReference type="EMBL" id="CP000033">
    <property type="protein sequence ID" value="AAV42383.1"/>
    <property type="molecule type" value="Genomic_DNA"/>
</dbReference>
<dbReference type="PANTHER" id="PTHR46211:SF14">
    <property type="entry name" value="GLYCEROPHOSPHODIESTER PHOSPHODIESTERASE"/>
    <property type="match status" value="1"/>
</dbReference>
<dbReference type="InterPro" id="IPR017946">
    <property type="entry name" value="PLC-like_Pdiesterase_TIM-brl"/>
</dbReference>
<dbReference type="PATRIC" id="fig|272621.13.peg.476"/>
<gene>
    <name evidence="2" type="ordered locus">LBA0498</name>
</gene>
<accession>Q5FLP1</accession>
<dbReference type="PROSITE" id="PS51704">
    <property type="entry name" value="GP_PDE"/>
    <property type="match status" value="1"/>
</dbReference>
<reference evidence="2 3" key="1">
    <citation type="journal article" date="2005" name="Proc. Natl. Acad. Sci. U.S.A.">
        <title>Complete genome sequence of the probiotic lactic acid bacterium Lactobacillus acidophilus NCFM.</title>
        <authorList>
            <person name="Altermann E."/>
            <person name="Russell W.M."/>
            <person name="Azcarate-Peril M.A."/>
            <person name="Barrangou R."/>
            <person name="Buck B.L."/>
            <person name="McAuliffe O."/>
            <person name="Souther N."/>
            <person name="Dobson A."/>
            <person name="Duong T."/>
            <person name="Callanan M."/>
            <person name="Lick S."/>
            <person name="Hamrick A."/>
            <person name="Cano R."/>
            <person name="Klaenhammer T.R."/>
        </authorList>
    </citation>
    <scope>NUCLEOTIDE SEQUENCE [LARGE SCALE GENOMIC DNA]</scope>
    <source>
        <strain evidence="3">ATCC 700396 / NCK56 / N2 / NCFM</strain>
    </source>
</reference>
<keyword evidence="3" id="KW-1185">Reference proteome</keyword>
<evidence type="ECO:0000313" key="2">
    <source>
        <dbReference type="EMBL" id="AAV42383.1"/>
    </source>
</evidence>
<dbReference type="HOGENOM" id="CLU_179665_0_0_9"/>
<dbReference type="Gene3D" id="3.20.20.190">
    <property type="entry name" value="Phosphatidylinositol (PI) phosphodiesterase"/>
    <property type="match status" value="1"/>
</dbReference>
<feature type="domain" description="GP-PDE" evidence="1">
    <location>
        <begin position="15"/>
        <end position="99"/>
    </location>
</feature>
<sequence length="99" mass="11231">MPPLGGIFLLENMETIIFAHRGIPVKFAENSLEGFRYAVEHGTEGVEFDVHLTKDKVPIVMHDEKIDRTTDGSGYIKDYTLSEIRRFHLDNGEPVPMLS</sequence>
<dbReference type="GO" id="GO:0008889">
    <property type="term" value="F:glycerophosphodiester phosphodiesterase activity"/>
    <property type="evidence" value="ECO:0007669"/>
    <property type="project" value="UniProtKB-EC"/>
</dbReference>
<name>Q5FLP1_LACAC</name>
<dbReference type="GO" id="GO:0006629">
    <property type="term" value="P:lipid metabolic process"/>
    <property type="evidence" value="ECO:0007669"/>
    <property type="project" value="InterPro"/>
</dbReference>
<protein>
    <submittedName>
        <fullName evidence="2">Glycerophosphoryl diester phosphodiesterase</fullName>
        <ecNumber evidence="2">3.1.4.46</ecNumber>
    </submittedName>
</protein>
<dbReference type="AlphaFoldDB" id="Q5FLP1"/>
<dbReference type="InterPro" id="IPR030395">
    <property type="entry name" value="GP_PDE_dom"/>
</dbReference>
<dbReference type="OrthoDB" id="384721at2"/>
<dbReference type="Proteomes" id="UP000006381">
    <property type="component" value="Chromosome"/>
</dbReference>
<dbReference type="BioCyc" id="LACI272621:G1G49-523-MONOMER"/>
<dbReference type="EC" id="3.1.4.46" evidence="2"/>
<evidence type="ECO:0000259" key="1">
    <source>
        <dbReference type="PROSITE" id="PS51704"/>
    </source>
</evidence>
<dbReference type="eggNOG" id="COG0584">
    <property type="taxonomic scope" value="Bacteria"/>
</dbReference>
<dbReference type="SUPFAM" id="SSF51695">
    <property type="entry name" value="PLC-like phosphodiesterases"/>
    <property type="match status" value="1"/>
</dbReference>
<dbReference type="KEGG" id="lac:LBA0498"/>
<organism evidence="3">
    <name type="scientific">Lactobacillus acidophilus (strain ATCC 700396 / NCK56 / N2 / NCFM)</name>
    <dbReference type="NCBI Taxonomy" id="272621"/>
    <lineage>
        <taxon>Bacteria</taxon>
        <taxon>Bacillati</taxon>
        <taxon>Bacillota</taxon>
        <taxon>Bacilli</taxon>
        <taxon>Lactobacillales</taxon>
        <taxon>Lactobacillaceae</taxon>
        <taxon>Lactobacillus</taxon>
    </lineage>
</organism>
<dbReference type="Pfam" id="PF03009">
    <property type="entry name" value="GDPD"/>
    <property type="match status" value="1"/>
</dbReference>
<proteinExistence type="predicted"/>
<keyword evidence="2" id="KW-0378">Hydrolase</keyword>
<dbReference type="STRING" id="272621.LBA0498"/>
<dbReference type="PANTHER" id="PTHR46211">
    <property type="entry name" value="GLYCEROPHOSPHORYL DIESTER PHOSPHODIESTERASE"/>
    <property type="match status" value="1"/>
</dbReference>